<accession>R8BCX9</accession>
<keyword evidence="1" id="KW-0347">Helicase</keyword>
<keyword evidence="1" id="KW-0067">ATP-binding</keyword>
<dbReference type="GO" id="GO:0031380">
    <property type="term" value="C:nuclear RNA-directed RNA polymerase complex"/>
    <property type="evidence" value="ECO:0007669"/>
    <property type="project" value="TreeGrafter"/>
</dbReference>
<dbReference type="Pfam" id="PF13086">
    <property type="entry name" value="AAA_11"/>
    <property type="match status" value="1"/>
</dbReference>
<dbReference type="PANTHER" id="PTHR10887">
    <property type="entry name" value="DNA2/NAM7 HELICASE FAMILY"/>
    <property type="match status" value="1"/>
</dbReference>
<keyword evidence="1" id="KW-0378">Hydrolase</keyword>
<evidence type="ECO:0000313" key="4">
    <source>
        <dbReference type="EMBL" id="EON97158.1"/>
    </source>
</evidence>
<sequence length="655" mass="73924">MASSTDASLIDEMEDRTGLDRGQCVALVAALTREYALIQGPPGTGKSYLGVKLIQVLLASKEAASLGPIVIICYTNHALDQFLTHLKEVGITRIIRIGGQSRSPELQGHNLKVVSASYPKTKHEGYILGTTYTALEDKMKALGKRLGALHKFRKGSLWEVLDRFLQRRHPEIHHQLLGYDAEGFTTVGQDLFTAWMGRQKDPTPDVPAGISPEEYLDSLLMKAEADIYSLGPPERWMVADHWLQQAQAEHTERLLQDITDVEEIRDKLNTVHNEVNRRALLTTDIIGITTTGLARDVSTLRRLRAKVVVCEEAAEVLEAHTISALMPGVEHFIQIGDHQQLRPQINNYSLSLETPRGLPYQLDRSQFERLALGQPGLPPIPIAQLNVQRRMRPEISRLIRNTMYPNLEDYKSVRDLPNVVGIRENVFWLNHENMEDTTSDDGRLRSHSNAWEVSMTKALVRHFIRQGEYKSTDIAILTPYTGQLQKLRVALSQDFEIVMSERDEETLARDGFAEEVAEEREEPKQRPLQRKQLIESLRLATVDNFQGEEAKVIIVSLVRSNEQKRAGFLRTKNRINVLLSRAQYGMYLIGNVTTYANIPMWVDVYRQLEEAGAVGRAFNLVAMPENRVGHVRSSARCAVPIRVAPCSAAMRARRA</sequence>
<dbReference type="PANTHER" id="PTHR10887:SF445">
    <property type="entry name" value="NFX1-TYPE ZINC FINGER-CONTAINING PROTEIN 1"/>
    <property type="match status" value="1"/>
</dbReference>
<dbReference type="FunFam" id="3.40.50.300:FF:001660">
    <property type="entry name" value="NF-X1 finger and helicase protein, putative"/>
    <property type="match status" value="1"/>
</dbReference>
<dbReference type="KEGG" id="tmn:UCRPA7_7331"/>
<dbReference type="EMBL" id="KB933279">
    <property type="protein sequence ID" value="EON97158.1"/>
    <property type="molecule type" value="Genomic_DNA"/>
</dbReference>
<dbReference type="InterPro" id="IPR027417">
    <property type="entry name" value="P-loop_NTPase"/>
</dbReference>
<dbReference type="GeneID" id="19328081"/>
<proteinExistence type="predicted"/>
<dbReference type="eggNOG" id="KOG1807">
    <property type="taxonomic scope" value="Eukaryota"/>
</dbReference>
<feature type="domain" description="DNA2/NAM7 helicase helicase" evidence="2">
    <location>
        <begin position="19"/>
        <end position="345"/>
    </location>
</feature>
<keyword evidence="1" id="KW-0547">Nucleotide-binding</keyword>
<name>R8BCX9_PHAM7</name>
<reference evidence="5" key="1">
    <citation type="journal article" date="2013" name="Genome Announc.">
        <title>Draft genome sequence of the ascomycete Phaeoacremonium aleophilum strain UCR-PA7, a causal agent of the esca disease complex in grapevines.</title>
        <authorList>
            <person name="Blanco-Ulate B."/>
            <person name="Rolshausen P."/>
            <person name="Cantu D."/>
        </authorList>
    </citation>
    <scope>NUCLEOTIDE SEQUENCE [LARGE SCALE GENOMIC DNA]</scope>
    <source>
        <strain evidence="5">UCR-PA7</strain>
    </source>
</reference>
<organism evidence="4 5">
    <name type="scientific">Phaeoacremonium minimum (strain UCR-PA7)</name>
    <name type="common">Esca disease fungus</name>
    <name type="synonym">Togninia minima</name>
    <dbReference type="NCBI Taxonomy" id="1286976"/>
    <lineage>
        <taxon>Eukaryota</taxon>
        <taxon>Fungi</taxon>
        <taxon>Dikarya</taxon>
        <taxon>Ascomycota</taxon>
        <taxon>Pezizomycotina</taxon>
        <taxon>Sordariomycetes</taxon>
        <taxon>Sordariomycetidae</taxon>
        <taxon>Togniniales</taxon>
        <taxon>Togniniaceae</taxon>
        <taxon>Phaeoacremonium</taxon>
    </lineage>
</organism>
<dbReference type="OrthoDB" id="2423195at2759"/>
<dbReference type="GO" id="GO:0004386">
    <property type="term" value="F:helicase activity"/>
    <property type="evidence" value="ECO:0007669"/>
    <property type="project" value="InterPro"/>
</dbReference>
<dbReference type="InterPro" id="IPR041679">
    <property type="entry name" value="DNA2/NAM7-like_C"/>
</dbReference>
<evidence type="ECO:0000256" key="1">
    <source>
        <dbReference type="ARBA" id="ARBA00022806"/>
    </source>
</evidence>
<dbReference type="CDD" id="cd18808">
    <property type="entry name" value="SF1_C_Upf1"/>
    <property type="match status" value="1"/>
</dbReference>
<protein>
    <submittedName>
        <fullName evidence="4">Putative nfx1-type zinc finger-containing protein 1 protein</fullName>
    </submittedName>
</protein>
<dbReference type="SUPFAM" id="SSF52540">
    <property type="entry name" value="P-loop containing nucleoside triphosphate hydrolases"/>
    <property type="match status" value="1"/>
</dbReference>
<feature type="domain" description="DNA2/NAM7 helicase-like C-terminal" evidence="3">
    <location>
        <begin position="362"/>
        <end position="592"/>
    </location>
</feature>
<dbReference type="RefSeq" id="XP_007918055.1">
    <property type="nucleotide sequence ID" value="XM_007919864.1"/>
</dbReference>
<evidence type="ECO:0000259" key="3">
    <source>
        <dbReference type="Pfam" id="PF13087"/>
    </source>
</evidence>
<evidence type="ECO:0000313" key="5">
    <source>
        <dbReference type="Proteomes" id="UP000014074"/>
    </source>
</evidence>
<dbReference type="CDD" id="cd17936">
    <property type="entry name" value="EEXXEc_NFX1"/>
    <property type="match status" value="1"/>
</dbReference>
<dbReference type="Proteomes" id="UP000014074">
    <property type="component" value="Unassembled WGS sequence"/>
</dbReference>
<dbReference type="Pfam" id="PF13087">
    <property type="entry name" value="AAA_12"/>
    <property type="match status" value="1"/>
</dbReference>
<dbReference type="InterPro" id="IPR047187">
    <property type="entry name" value="SF1_C_Upf1"/>
</dbReference>
<dbReference type="InterPro" id="IPR045055">
    <property type="entry name" value="DNA2/NAM7-like"/>
</dbReference>
<dbReference type="HOGENOM" id="CLU_418674_0_0_1"/>
<evidence type="ECO:0000259" key="2">
    <source>
        <dbReference type="Pfam" id="PF13086"/>
    </source>
</evidence>
<gene>
    <name evidence="4" type="ORF">UCRPA7_7331</name>
</gene>
<dbReference type="Gene3D" id="3.40.50.300">
    <property type="entry name" value="P-loop containing nucleotide triphosphate hydrolases"/>
    <property type="match status" value="2"/>
</dbReference>
<dbReference type="AlphaFoldDB" id="R8BCX9"/>
<keyword evidence="5" id="KW-1185">Reference proteome</keyword>
<dbReference type="InterPro" id="IPR041677">
    <property type="entry name" value="DNA2/NAM7_AAA_11"/>
</dbReference>
<dbReference type="GO" id="GO:0031048">
    <property type="term" value="P:regulatory ncRNA-mediated heterochromatin formation"/>
    <property type="evidence" value="ECO:0007669"/>
    <property type="project" value="TreeGrafter"/>
</dbReference>